<dbReference type="SUPFAM" id="SSF56266">
    <property type="entry name" value="DmpA/ArgJ-like"/>
    <property type="match status" value="1"/>
</dbReference>
<organism evidence="3 4">
    <name type="scientific">Pseudoxanthomonas gei</name>
    <dbReference type="NCBI Taxonomy" id="1383030"/>
    <lineage>
        <taxon>Bacteria</taxon>
        <taxon>Pseudomonadati</taxon>
        <taxon>Pseudomonadota</taxon>
        <taxon>Gammaproteobacteria</taxon>
        <taxon>Lysobacterales</taxon>
        <taxon>Lysobacteraceae</taxon>
        <taxon>Pseudoxanthomonas</taxon>
    </lineage>
</organism>
<feature type="signal peptide" evidence="2">
    <location>
        <begin position="1"/>
        <end position="19"/>
    </location>
</feature>
<proteinExistence type="inferred from homology"/>
<feature type="chain" id="PRO_5045263608" evidence="2">
    <location>
        <begin position="20"/>
        <end position="383"/>
    </location>
</feature>
<comment type="similarity">
    <text evidence="1">Belongs to the peptidase S58 family.</text>
</comment>
<reference evidence="3 4" key="1">
    <citation type="submission" date="2018-07" db="EMBL/GenBank/DDBJ databases">
        <title>Whole genome Sequencing of Pseudoxanthomonas gei KCTC 32298 (T).</title>
        <authorList>
            <person name="Kumar S."/>
            <person name="Bansal K."/>
            <person name="Kaur A."/>
            <person name="Patil P."/>
            <person name="Sharma S."/>
            <person name="Patil P.B."/>
        </authorList>
    </citation>
    <scope>NUCLEOTIDE SEQUENCE [LARGE SCALE GENOMIC DNA]</scope>
    <source>
        <strain evidence="3 4">KCTC 32298</strain>
    </source>
</reference>
<accession>A0ABX0AI93</accession>
<sequence length="383" mass="40016">MIRFPAAIALCALSCLASAAEPRARELGVPFEGTPGPLNAITDVAGISVGQVTLIEDLDNGRKVRTGVTAILPRGRGTFDTPVFGAWFALNGNGEMTGTAWIDESGQLEGPVMLTNTHSVGVVRDAVIAERVRAGGADASGYWWSLPVVAETWDGELNDINGFHVRPEHVATALAEARGGPVAEGNVGGGTGMICHEFKCGIGTASRVVDDGNYTVGVLVQANYGVRDSLRIAGVPVGQYLRNYMIYSKPPARAGDTGSIIIVVATDAPLLPHQLRRIAKRAGMGLARMGSYAGNGSGDLFLAFSTANAGALKGDAVSQAGFVGLDHIDGLFEATVQATEEAIVNAMVAARDMQGNDGKYAKAISHPGLVKLLKKFGRYSPKR</sequence>
<name>A0ABX0AI93_9GAMM</name>
<protein>
    <submittedName>
        <fullName evidence="3">S58 family peptidase</fullName>
    </submittedName>
</protein>
<evidence type="ECO:0000256" key="2">
    <source>
        <dbReference type="SAM" id="SignalP"/>
    </source>
</evidence>
<dbReference type="RefSeq" id="WP_162350496.1">
    <property type="nucleotide sequence ID" value="NZ_QOVG01000009.1"/>
</dbReference>
<dbReference type="EMBL" id="QOVG01000009">
    <property type="protein sequence ID" value="NDK39840.1"/>
    <property type="molecule type" value="Genomic_DNA"/>
</dbReference>
<dbReference type="Gene3D" id="3.60.70.12">
    <property type="entry name" value="L-amino peptidase D-ALA esterase/amidase"/>
    <property type="match status" value="1"/>
</dbReference>
<dbReference type="PANTHER" id="PTHR36512">
    <property type="entry name" value="D-AMINOPEPTIDASE"/>
    <property type="match status" value="1"/>
</dbReference>
<dbReference type="Proteomes" id="UP001429354">
    <property type="component" value="Unassembled WGS sequence"/>
</dbReference>
<dbReference type="InterPro" id="IPR005321">
    <property type="entry name" value="Peptidase_S58_DmpA"/>
</dbReference>
<dbReference type="InterPro" id="IPR016117">
    <property type="entry name" value="ArgJ-like_dom_sf"/>
</dbReference>
<comment type="caution">
    <text evidence="3">The sequence shown here is derived from an EMBL/GenBank/DDBJ whole genome shotgun (WGS) entry which is preliminary data.</text>
</comment>
<evidence type="ECO:0000313" key="4">
    <source>
        <dbReference type="Proteomes" id="UP001429354"/>
    </source>
</evidence>
<gene>
    <name evidence="3" type="ORF">DT603_13435</name>
</gene>
<evidence type="ECO:0000313" key="3">
    <source>
        <dbReference type="EMBL" id="NDK39840.1"/>
    </source>
</evidence>
<dbReference type="PANTHER" id="PTHR36512:SF3">
    <property type="entry name" value="BLR5678 PROTEIN"/>
    <property type="match status" value="1"/>
</dbReference>
<dbReference type="Pfam" id="PF03576">
    <property type="entry name" value="Peptidase_S58"/>
    <property type="match status" value="1"/>
</dbReference>
<dbReference type="CDD" id="cd02253">
    <property type="entry name" value="DmpA"/>
    <property type="match status" value="1"/>
</dbReference>
<evidence type="ECO:0000256" key="1">
    <source>
        <dbReference type="ARBA" id="ARBA00007068"/>
    </source>
</evidence>
<keyword evidence="4" id="KW-1185">Reference proteome</keyword>
<keyword evidence="2" id="KW-0732">Signal</keyword>